<name>A0A023B582_GRENI</name>
<dbReference type="InterPro" id="IPR004843">
    <property type="entry name" value="Calcineurin-like_PHP"/>
</dbReference>
<organism evidence="4 5">
    <name type="scientific">Gregarina niphandrodes</name>
    <name type="common">Septate eugregarine</name>
    <dbReference type="NCBI Taxonomy" id="110365"/>
    <lineage>
        <taxon>Eukaryota</taxon>
        <taxon>Sar</taxon>
        <taxon>Alveolata</taxon>
        <taxon>Apicomplexa</taxon>
        <taxon>Conoidasida</taxon>
        <taxon>Gregarinasina</taxon>
        <taxon>Eugregarinorida</taxon>
        <taxon>Gregarinidae</taxon>
        <taxon>Gregarina</taxon>
    </lineage>
</organism>
<evidence type="ECO:0000256" key="2">
    <source>
        <dbReference type="SAM" id="MobiDB-lite"/>
    </source>
</evidence>
<dbReference type="PROSITE" id="PS00125">
    <property type="entry name" value="SER_THR_PHOSPHATASE"/>
    <property type="match status" value="1"/>
</dbReference>
<dbReference type="AlphaFoldDB" id="A0A023B582"/>
<comment type="catalytic activity">
    <reaction evidence="1">
        <text>O-phospho-L-threonyl-[protein] + H2O = L-threonyl-[protein] + phosphate</text>
        <dbReference type="Rhea" id="RHEA:47004"/>
        <dbReference type="Rhea" id="RHEA-COMP:11060"/>
        <dbReference type="Rhea" id="RHEA-COMP:11605"/>
        <dbReference type="ChEBI" id="CHEBI:15377"/>
        <dbReference type="ChEBI" id="CHEBI:30013"/>
        <dbReference type="ChEBI" id="CHEBI:43474"/>
        <dbReference type="ChEBI" id="CHEBI:61977"/>
        <dbReference type="EC" id="3.1.3.16"/>
    </reaction>
</comment>
<dbReference type="PRINTS" id="PR00114">
    <property type="entry name" value="STPHPHTASE"/>
</dbReference>
<dbReference type="Gene3D" id="3.60.21.10">
    <property type="match status" value="1"/>
</dbReference>
<feature type="region of interest" description="Disordered" evidence="2">
    <location>
        <begin position="1"/>
        <end position="22"/>
    </location>
</feature>
<keyword evidence="5" id="KW-1185">Reference proteome</keyword>
<keyword evidence="1" id="KW-0378">Hydrolase</keyword>
<evidence type="ECO:0000259" key="3">
    <source>
        <dbReference type="PROSITE" id="PS00125"/>
    </source>
</evidence>
<dbReference type="EC" id="3.1.3.16" evidence="1"/>
<protein>
    <recommendedName>
        <fullName evidence="1">Serine/threonine-protein phosphatase</fullName>
        <ecNumber evidence="1">3.1.3.16</ecNumber>
    </recommendedName>
</protein>
<dbReference type="OrthoDB" id="345683at2759"/>
<dbReference type="SUPFAM" id="SSF56300">
    <property type="entry name" value="Metallo-dependent phosphatases"/>
    <property type="match status" value="1"/>
</dbReference>
<dbReference type="InterPro" id="IPR029052">
    <property type="entry name" value="Metallo-depent_PP-like"/>
</dbReference>
<dbReference type="OMA" id="MRANCKG"/>
<dbReference type="RefSeq" id="XP_011130920.1">
    <property type="nucleotide sequence ID" value="XM_011132618.1"/>
</dbReference>
<dbReference type="EMBL" id="AFNH02000697">
    <property type="protein sequence ID" value="EZG59054.1"/>
    <property type="molecule type" value="Genomic_DNA"/>
</dbReference>
<feature type="non-terminal residue" evidence="4">
    <location>
        <position position="202"/>
    </location>
</feature>
<dbReference type="InterPro" id="IPR043360">
    <property type="entry name" value="PP2B"/>
</dbReference>
<reference evidence="4" key="1">
    <citation type="submission" date="2013-12" db="EMBL/GenBank/DDBJ databases">
        <authorList>
            <person name="Omoto C.K."/>
            <person name="Sibley D."/>
            <person name="Venepally P."/>
            <person name="Hadjithomas M."/>
            <person name="Karamycheva S."/>
            <person name="Brunk B."/>
            <person name="Roos D."/>
            <person name="Caler E."/>
            <person name="Lorenzi H."/>
        </authorList>
    </citation>
    <scope>NUCLEOTIDE SEQUENCE</scope>
</reference>
<evidence type="ECO:0000256" key="1">
    <source>
        <dbReference type="RuleBase" id="RU004273"/>
    </source>
</evidence>
<comment type="similarity">
    <text evidence="1">Belongs to the PPP phosphatase family.</text>
</comment>
<dbReference type="GO" id="GO:0097720">
    <property type="term" value="P:calcineurin-mediated signaling"/>
    <property type="evidence" value="ECO:0007669"/>
    <property type="project" value="InterPro"/>
</dbReference>
<dbReference type="Proteomes" id="UP000019763">
    <property type="component" value="Unassembled WGS sequence"/>
</dbReference>
<evidence type="ECO:0000313" key="5">
    <source>
        <dbReference type="Proteomes" id="UP000019763"/>
    </source>
</evidence>
<dbReference type="GeneID" id="22913336"/>
<dbReference type="eggNOG" id="KOG0375">
    <property type="taxonomic scope" value="Eukaryota"/>
</dbReference>
<dbReference type="InterPro" id="IPR006186">
    <property type="entry name" value="Ser/Thr-sp_prot-phosphatase"/>
</dbReference>
<sequence>MQLNDRQVPEVEAPPQHPLSPAILWPEGSDKKPDWKALRAHCLKEGRLSISDCLLLINRVTSILSAEPNLLTLQDPITVVGDIHGQYFDLIRLLEIGGDPDNDGVQYLFLGDYVDRGSFSIEVLLVLYALKLCHPRKIWLLRGNHECRQMTSFFNFRDECEYKYNLSVYEASMQSFDCLPLTAVLNDKFLALHGGISPQLID</sequence>
<gene>
    <name evidence="4" type="ORF">GNI_093240</name>
</gene>
<dbReference type="Pfam" id="PF00149">
    <property type="entry name" value="Metallophos"/>
    <property type="match status" value="1"/>
</dbReference>
<accession>A0A023B582</accession>
<dbReference type="VEuPathDB" id="CryptoDB:GNI_093240"/>
<evidence type="ECO:0000313" key="4">
    <source>
        <dbReference type="EMBL" id="EZG59054.1"/>
    </source>
</evidence>
<dbReference type="PANTHER" id="PTHR45673">
    <property type="entry name" value="SERINE/THREONINE-PROTEIN PHOSPHATASE 2B CATALYTIC SUBUNIT 1-RELATED"/>
    <property type="match status" value="1"/>
</dbReference>
<feature type="domain" description="Serine/threonine specific protein phosphatases" evidence="3">
    <location>
        <begin position="141"/>
        <end position="146"/>
    </location>
</feature>
<dbReference type="GO" id="GO:0033192">
    <property type="term" value="F:calmodulin-dependent protein phosphatase activity"/>
    <property type="evidence" value="ECO:0007669"/>
    <property type="project" value="InterPro"/>
</dbReference>
<dbReference type="SMART" id="SM00156">
    <property type="entry name" value="PP2Ac"/>
    <property type="match status" value="1"/>
</dbReference>
<proteinExistence type="inferred from homology"/>
<comment type="caution">
    <text evidence="4">The sequence shown here is derived from an EMBL/GenBank/DDBJ whole genome shotgun (WGS) entry which is preliminary data.</text>
</comment>